<dbReference type="Pfam" id="PF00675">
    <property type="entry name" value="Peptidase_M16"/>
    <property type="match status" value="2"/>
</dbReference>
<dbReference type="PANTHER" id="PTHR11851">
    <property type="entry name" value="METALLOPROTEASE"/>
    <property type="match status" value="1"/>
</dbReference>
<feature type="chain" id="PRO_5046885574" description="Insulinase family protein" evidence="4">
    <location>
        <begin position="28"/>
        <end position="939"/>
    </location>
</feature>
<gene>
    <name evidence="7" type="ORF">LMG21510_03786</name>
</gene>
<dbReference type="InterPro" id="IPR007863">
    <property type="entry name" value="Peptidase_M16_C"/>
</dbReference>
<dbReference type="SUPFAM" id="SSF63411">
    <property type="entry name" value="LuxS/MPP-like metallohydrolase"/>
    <property type="match status" value="4"/>
</dbReference>
<dbReference type="InterPro" id="IPR011765">
    <property type="entry name" value="Pept_M16_N"/>
</dbReference>
<evidence type="ECO:0000256" key="4">
    <source>
        <dbReference type="SAM" id="SignalP"/>
    </source>
</evidence>
<accession>A0ABM8XHI5</accession>
<proteinExistence type="inferred from homology"/>
<dbReference type="EMBL" id="CAJZAH010000004">
    <property type="protein sequence ID" value="CAG9179471.1"/>
    <property type="molecule type" value="Genomic_DNA"/>
</dbReference>
<comment type="cofactor">
    <cofactor evidence="1">
        <name>Zn(2+)</name>
        <dbReference type="ChEBI" id="CHEBI:29105"/>
    </cofactor>
</comment>
<dbReference type="Proteomes" id="UP000721236">
    <property type="component" value="Unassembled WGS sequence"/>
</dbReference>
<evidence type="ECO:0000259" key="5">
    <source>
        <dbReference type="Pfam" id="PF00675"/>
    </source>
</evidence>
<evidence type="ECO:0000313" key="7">
    <source>
        <dbReference type="EMBL" id="CAG9179471.1"/>
    </source>
</evidence>
<feature type="domain" description="Peptidase M16 N-terminal" evidence="5">
    <location>
        <begin position="548"/>
        <end position="633"/>
    </location>
</feature>
<dbReference type="Pfam" id="PF05193">
    <property type="entry name" value="Peptidase_M16_C"/>
    <property type="match status" value="2"/>
</dbReference>
<protein>
    <recommendedName>
        <fullName evidence="9">Insulinase family protein</fullName>
    </recommendedName>
</protein>
<evidence type="ECO:0000256" key="2">
    <source>
        <dbReference type="ARBA" id="ARBA00007261"/>
    </source>
</evidence>
<evidence type="ECO:0000313" key="8">
    <source>
        <dbReference type="Proteomes" id="UP000721236"/>
    </source>
</evidence>
<evidence type="ECO:0008006" key="9">
    <source>
        <dbReference type="Google" id="ProtNLM"/>
    </source>
</evidence>
<feature type="domain" description="Peptidase M16 C-terminal" evidence="6">
    <location>
        <begin position="670"/>
        <end position="849"/>
    </location>
</feature>
<dbReference type="PROSITE" id="PS51257">
    <property type="entry name" value="PROKAR_LIPOPROTEIN"/>
    <property type="match status" value="1"/>
</dbReference>
<organism evidence="7 8">
    <name type="scientific">Cupriavidus respiraculi</name>
    <dbReference type="NCBI Taxonomy" id="195930"/>
    <lineage>
        <taxon>Bacteria</taxon>
        <taxon>Pseudomonadati</taxon>
        <taxon>Pseudomonadota</taxon>
        <taxon>Betaproteobacteria</taxon>
        <taxon>Burkholderiales</taxon>
        <taxon>Burkholderiaceae</taxon>
        <taxon>Cupriavidus</taxon>
    </lineage>
</organism>
<dbReference type="PROSITE" id="PS00143">
    <property type="entry name" value="INSULINASE"/>
    <property type="match status" value="1"/>
</dbReference>
<evidence type="ECO:0000256" key="1">
    <source>
        <dbReference type="ARBA" id="ARBA00001947"/>
    </source>
</evidence>
<evidence type="ECO:0000256" key="3">
    <source>
        <dbReference type="RuleBase" id="RU004447"/>
    </source>
</evidence>
<name>A0ABM8XHI5_9BURK</name>
<evidence type="ECO:0000259" key="6">
    <source>
        <dbReference type="Pfam" id="PF05193"/>
    </source>
</evidence>
<comment type="similarity">
    <text evidence="2 3">Belongs to the peptidase M16 family.</text>
</comment>
<feature type="domain" description="Peptidase M16 C-terminal" evidence="6">
    <location>
        <begin position="216"/>
        <end position="389"/>
    </location>
</feature>
<comment type="caution">
    <text evidence="7">The sequence shown here is derived from an EMBL/GenBank/DDBJ whole genome shotgun (WGS) entry which is preliminary data.</text>
</comment>
<dbReference type="RefSeq" id="WP_224043398.1">
    <property type="nucleotide sequence ID" value="NZ_CAJZAH010000004.1"/>
</dbReference>
<keyword evidence="8" id="KW-1185">Reference proteome</keyword>
<dbReference type="PANTHER" id="PTHR11851:SF49">
    <property type="entry name" value="MITOCHONDRIAL-PROCESSING PEPTIDASE SUBUNIT ALPHA"/>
    <property type="match status" value="1"/>
</dbReference>
<sequence>MLRLAKWAAGLGLLLACVLATGAPSHAAPAAETTAATAKRVATAEGITEYRLPNGLRVLLAQDATLPTTTVNVTYLVGSRHENYGESGMAHLLEHLLFKGTPTLPGGAISQEMMRRGMQFNGTTAHDRTNYFETFAASDDNLDWALRMEADRMVNSLVAREALDSEMTVVRNEMERGENSPTSVLLNQMLASAYQWHNYGKAPIGARSDVEGVGIERLQAFYRRYYQPDNAVLVVAGRFDPADTLARIERYFGAISRPARTLPPESTIEPPQEGAREVTLHRPGDTQIVAVQYHAAPGAHVDAVAMSMLVGILTDAPAGRLYKALIEQKRAAGQGGFLRAMKDPGSVVFLAEVGRGQALEPARAALLEQVEGLADRPVTQAELERVRTRMRNGYERLLQDPARYGVALSEAIAKGDWRLLLIARDQVEDITVEDLQRVARHYLRPSNRTLGQFVPSDAPVVAAMPPMPDVARMVAQYQGKPAAAPVPAFDPSPANIEAHTRRAVLPNGMELALLPKPTRGGTVNGVLVLRMGDADSLQGLTATGGLTASMLMRGTATRNRQQLADVLDALKTTIGVGGDAERVTVSFETRREYLGQVLELVRDIVRTPSFPAEELETLRIATIAGIQSRVSQPEALAPVAIGRHGNPWPKGDPRYAPLLEEAVADYKAVRLEDIRSFHSRFYGANHGQFALVGDFDPDEAQFRIGALLGDWRAPAPFSRVVRAYEPIPPATLTVITPPKANAIYIGSLPLELTTDSPDYARIALANRIFGASSMKGRIADRLRQKDGISYSASSYLQIGTLDTAGRFGVQALFAPSNLERLKQGVAEELARFVRDGITAQELQEAKSGLLQQGMLSRTRDAGLVSILANQLYVKRTMAFTAQLDARIEAATVEEVNTAIRRYLDPQRVVSVYAGSLMGPDGRAPSAGLSAGAGGDASAR</sequence>
<dbReference type="Gene3D" id="3.30.830.10">
    <property type="entry name" value="Metalloenzyme, LuxS/M16 peptidase-like"/>
    <property type="match status" value="4"/>
</dbReference>
<reference evidence="7 8" key="1">
    <citation type="submission" date="2021-08" db="EMBL/GenBank/DDBJ databases">
        <authorList>
            <person name="Peeters C."/>
        </authorList>
    </citation>
    <scope>NUCLEOTIDE SEQUENCE [LARGE SCALE GENOMIC DNA]</scope>
    <source>
        <strain evidence="7 8">LMG 21510</strain>
    </source>
</reference>
<feature type="domain" description="Peptidase M16 N-terminal" evidence="5">
    <location>
        <begin position="57"/>
        <end position="202"/>
    </location>
</feature>
<feature type="signal peptide" evidence="4">
    <location>
        <begin position="1"/>
        <end position="27"/>
    </location>
</feature>
<dbReference type="InterPro" id="IPR050361">
    <property type="entry name" value="MPP/UQCRC_Complex"/>
</dbReference>
<dbReference type="InterPro" id="IPR011249">
    <property type="entry name" value="Metalloenz_LuxS/M16"/>
</dbReference>
<dbReference type="InterPro" id="IPR001431">
    <property type="entry name" value="Pept_M16_Zn_BS"/>
</dbReference>
<keyword evidence="4" id="KW-0732">Signal</keyword>